<dbReference type="InterPro" id="IPR000905">
    <property type="entry name" value="Gcp-like_dom"/>
</dbReference>
<keyword evidence="4" id="KW-1185">Reference proteome</keyword>
<evidence type="ECO:0000313" key="4">
    <source>
        <dbReference type="Proteomes" id="UP000176204"/>
    </source>
</evidence>
<dbReference type="NCBIfam" id="TIGR03725">
    <property type="entry name" value="T6A_YeaZ"/>
    <property type="match status" value="1"/>
</dbReference>
<accession>A0A1H6KRN5</accession>
<protein>
    <submittedName>
        <fullName evidence="3">T6a yeaz: trna threonylcarbamoyl adenosine modification protein yeaz</fullName>
    </submittedName>
</protein>
<dbReference type="Pfam" id="PF00814">
    <property type="entry name" value="TsaD"/>
    <property type="match status" value="1"/>
</dbReference>
<dbReference type="AlphaFoldDB" id="A0A1H6KRN5"/>
<dbReference type="EMBL" id="LT629973">
    <property type="protein sequence ID" value="SEH74194.1"/>
    <property type="molecule type" value="Genomic_DNA"/>
</dbReference>
<dbReference type="SUPFAM" id="SSF53067">
    <property type="entry name" value="Actin-like ATPase domain"/>
    <property type="match status" value="1"/>
</dbReference>
<sequence length="229" mass="24706">MNILAIETSTPHASVCLIQQAATPAATSRSHAWEAERNHDAHLFPALAQTLEQLGTSPLDLILVGAGPGSYGGVRVALAAADGIALVRQAPVAALCSWSCFAMPEEETWIVSDAKRGGWTFARYAGNGCPGNIDVLTLDELLTRLAHRPARVLSTETAEHLTAKGLTCIQGGSIPTAEQLILAWLALAPEKRQQHLTQPPAPIYVRPPHITEAKRKPWESRKQYPFAEK</sequence>
<name>A0A1H6KRN5_9BACT</name>
<dbReference type="KEGG" id="agl:PYTT_0377"/>
<evidence type="ECO:0000259" key="2">
    <source>
        <dbReference type="Pfam" id="PF00814"/>
    </source>
</evidence>
<evidence type="ECO:0000256" key="1">
    <source>
        <dbReference type="SAM" id="MobiDB-lite"/>
    </source>
</evidence>
<dbReference type="OrthoDB" id="9784166at2"/>
<proteinExistence type="predicted"/>
<reference evidence="4" key="1">
    <citation type="submission" date="2016-09" db="EMBL/GenBank/DDBJ databases">
        <authorList>
            <person name="Koehorst J."/>
        </authorList>
    </citation>
    <scope>NUCLEOTIDE SEQUENCE [LARGE SCALE GENOMIC DNA]</scope>
</reference>
<feature type="compositionally biased region" description="Basic and acidic residues" evidence="1">
    <location>
        <begin position="209"/>
        <end position="229"/>
    </location>
</feature>
<gene>
    <name evidence="3" type="ORF">PYTT_0377</name>
</gene>
<dbReference type="STRING" id="1679444.PYTT_0377"/>
<feature type="domain" description="Gcp-like" evidence="2">
    <location>
        <begin position="34"/>
        <end position="103"/>
    </location>
</feature>
<dbReference type="GO" id="GO:0002949">
    <property type="term" value="P:tRNA threonylcarbamoyladenosine modification"/>
    <property type="evidence" value="ECO:0007669"/>
    <property type="project" value="InterPro"/>
</dbReference>
<organism evidence="3 4">
    <name type="scientific">Akkermansia glycaniphila</name>
    <dbReference type="NCBI Taxonomy" id="1679444"/>
    <lineage>
        <taxon>Bacteria</taxon>
        <taxon>Pseudomonadati</taxon>
        <taxon>Verrucomicrobiota</taxon>
        <taxon>Verrucomicrobiia</taxon>
        <taxon>Verrucomicrobiales</taxon>
        <taxon>Akkermansiaceae</taxon>
        <taxon>Akkermansia</taxon>
    </lineage>
</organism>
<dbReference type="RefSeq" id="WP_071133234.1">
    <property type="nucleotide sequence ID" value="NZ_LT629973.1"/>
</dbReference>
<dbReference type="Proteomes" id="UP000176204">
    <property type="component" value="Chromosome I"/>
</dbReference>
<dbReference type="InterPro" id="IPR022496">
    <property type="entry name" value="T6A_TsaB"/>
</dbReference>
<feature type="region of interest" description="Disordered" evidence="1">
    <location>
        <begin position="198"/>
        <end position="229"/>
    </location>
</feature>
<dbReference type="Gene3D" id="3.30.420.40">
    <property type="match status" value="1"/>
</dbReference>
<dbReference type="InterPro" id="IPR043129">
    <property type="entry name" value="ATPase_NBD"/>
</dbReference>
<evidence type="ECO:0000313" key="3">
    <source>
        <dbReference type="EMBL" id="SEH74194.1"/>
    </source>
</evidence>